<feature type="domain" description="Isochorismatase-like" evidence="1">
    <location>
        <begin position="31"/>
        <end position="94"/>
    </location>
</feature>
<organism evidence="2 3">
    <name type="scientific">Acidithiobacillus caldus (strain SM-1)</name>
    <dbReference type="NCBI Taxonomy" id="990288"/>
    <lineage>
        <taxon>Bacteria</taxon>
        <taxon>Pseudomonadati</taxon>
        <taxon>Pseudomonadota</taxon>
        <taxon>Acidithiobacillia</taxon>
        <taxon>Acidithiobacillales</taxon>
        <taxon>Acidithiobacillaceae</taxon>
        <taxon>Acidithiobacillus</taxon>
    </lineage>
</organism>
<proteinExistence type="predicted"/>
<keyword evidence="3" id="KW-1185">Reference proteome</keyword>
<dbReference type="Proteomes" id="UP000006135">
    <property type="component" value="Chromosome"/>
</dbReference>
<dbReference type="AlphaFoldDB" id="F9ZR31"/>
<protein>
    <recommendedName>
        <fullName evidence="1">Isochorismatase-like domain-containing protein</fullName>
    </recommendedName>
</protein>
<accession>F9ZR31</accession>
<evidence type="ECO:0000313" key="3">
    <source>
        <dbReference type="Proteomes" id="UP000006135"/>
    </source>
</evidence>
<name>F9ZR31_ACICS</name>
<reference evidence="2 3" key="1">
    <citation type="journal article" date="2011" name="J. Genet. Genomics">
        <title>Unraveling the Acidithiobacillus caldus complete genome and its central metabolisms for carbon assimilation.</title>
        <authorList>
            <person name="You X.Y."/>
            <person name="Guo X."/>
            <person name="Zheng H.J."/>
            <person name="Zhang M.J."/>
            <person name="Liu L.J."/>
            <person name="Zhu Y.Q."/>
            <person name="Zhu B."/>
            <person name="Wang S.Y."/>
            <person name="Zhao G.P."/>
            <person name="Poetsch A."/>
            <person name="Jiang C.Y."/>
            <person name="Liu S.J."/>
        </authorList>
    </citation>
    <scope>NUCLEOTIDE SEQUENCE [LARGE SCALE GENOMIC DNA]</scope>
    <source>
        <strain evidence="2 3">SM-1</strain>
    </source>
</reference>
<sequence>MTRFVNRPDSLYRSVLGWNIDPGDLIFQFDNALILDKTGYGLSAENLDRLRETGCTEWHLCGLETDACILACAFSLWDAGLRPKILPSLCSSPLHKEGMAIAERQFGPLHDGNDCHV</sequence>
<evidence type="ECO:0000313" key="2">
    <source>
        <dbReference type="EMBL" id="AEK58726.1"/>
    </source>
</evidence>
<dbReference type="KEGG" id="acu:Atc_2078"/>
<dbReference type="STRING" id="990288.Atc_2078"/>
<dbReference type="HOGENOM" id="CLU_140148_0_0_6"/>
<dbReference type="SUPFAM" id="SSF52499">
    <property type="entry name" value="Isochorismatase-like hydrolases"/>
    <property type="match status" value="1"/>
</dbReference>
<dbReference type="EMBL" id="CP002573">
    <property type="protein sequence ID" value="AEK58726.1"/>
    <property type="molecule type" value="Genomic_DNA"/>
</dbReference>
<dbReference type="InterPro" id="IPR036380">
    <property type="entry name" value="Isochorismatase-like_sf"/>
</dbReference>
<dbReference type="Gene3D" id="3.40.50.850">
    <property type="entry name" value="Isochorismatase-like"/>
    <property type="match status" value="1"/>
</dbReference>
<dbReference type="InterPro" id="IPR000868">
    <property type="entry name" value="Isochorismatase-like_dom"/>
</dbReference>
<dbReference type="Pfam" id="PF00857">
    <property type="entry name" value="Isochorismatase"/>
    <property type="match status" value="1"/>
</dbReference>
<gene>
    <name evidence="2" type="ordered locus">Atc_2078</name>
</gene>
<evidence type="ECO:0000259" key="1">
    <source>
        <dbReference type="Pfam" id="PF00857"/>
    </source>
</evidence>